<gene>
    <name evidence="1" type="ORF">AMORRO_LOCUS13407</name>
</gene>
<accession>A0A9N9I643</accession>
<evidence type="ECO:0000313" key="1">
    <source>
        <dbReference type="EMBL" id="CAG8722146.1"/>
    </source>
</evidence>
<proteinExistence type="predicted"/>
<evidence type="ECO:0000313" key="2">
    <source>
        <dbReference type="Proteomes" id="UP000789342"/>
    </source>
</evidence>
<reference evidence="1" key="1">
    <citation type="submission" date="2021-06" db="EMBL/GenBank/DDBJ databases">
        <authorList>
            <person name="Kallberg Y."/>
            <person name="Tangrot J."/>
            <person name="Rosling A."/>
        </authorList>
    </citation>
    <scope>NUCLEOTIDE SEQUENCE</scope>
    <source>
        <strain evidence="1">CL551</strain>
    </source>
</reference>
<protein>
    <submittedName>
        <fullName evidence="1">12329_t:CDS:1</fullName>
    </submittedName>
</protein>
<name>A0A9N9I643_9GLOM</name>
<keyword evidence="2" id="KW-1185">Reference proteome</keyword>
<feature type="non-terminal residue" evidence="1">
    <location>
        <position position="97"/>
    </location>
</feature>
<sequence length="97" mass="11175">MLRASLIHICKLVNIPTTLIRRNRVIHVKRDFVTDAIPQFSQFYGFLQPKLKATSHKPSLGSKVLNLLTRNTYKTYSPEDTGEIFQKCKNLTQLKNS</sequence>
<dbReference type="Proteomes" id="UP000789342">
    <property type="component" value="Unassembled WGS sequence"/>
</dbReference>
<dbReference type="EMBL" id="CAJVPV010022903">
    <property type="protein sequence ID" value="CAG8722146.1"/>
    <property type="molecule type" value="Genomic_DNA"/>
</dbReference>
<comment type="caution">
    <text evidence="1">The sequence shown here is derived from an EMBL/GenBank/DDBJ whole genome shotgun (WGS) entry which is preliminary data.</text>
</comment>
<organism evidence="1 2">
    <name type="scientific">Acaulospora morrowiae</name>
    <dbReference type="NCBI Taxonomy" id="94023"/>
    <lineage>
        <taxon>Eukaryota</taxon>
        <taxon>Fungi</taxon>
        <taxon>Fungi incertae sedis</taxon>
        <taxon>Mucoromycota</taxon>
        <taxon>Glomeromycotina</taxon>
        <taxon>Glomeromycetes</taxon>
        <taxon>Diversisporales</taxon>
        <taxon>Acaulosporaceae</taxon>
        <taxon>Acaulospora</taxon>
    </lineage>
</organism>
<dbReference type="AlphaFoldDB" id="A0A9N9I643"/>